<accession>A0A2U3EKK0</accession>
<dbReference type="AlphaFoldDB" id="A0A2U3EKK0"/>
<sequence>MNGVLARSKALRKWFLPNYCHGPERRGLLVGIDAAGKTTLLYRWKLGEVITTISTMGFNVETIPRNNGSDLVLWDVGGSEKLRPLLRHYLPSTEYILFIHNCADKERFDEQIDEFHRVAKGLAEGGGRYIFVILNKQDLLPPAQRRHHVADIMRRYEQESTKHADKLTIDVLDLPYLSATKSSDAELHVILDRVQESLRRGPKPRAAIPTWNESRPAAKRPRADLDDLKRQAQQMIDADGTSADEFWQSLERGDVHEWNHYSHLRAGFFALVEGATSSMTLLDCADVLISKVKYLETLKPDHSFHDATHRTKTIFWLLQLHLSANKYVQEVQLGRDLTRDDFTNVLLHNPELSDSGLWRDYFSKRRISSPDASERWLFPDFWPLPSVYTMPFATEPPAVVDGAFLESYRLMSLGLAVAREMHASAAGLNLGPDAVQQHALNGIQTVIMRRRATDPNIPPYAPTKAWFWLQYVRGCLTGAIMKTGIRAVKAVAMWHGLHTEMTPEEFVDIFGFRGDEWQEYYSRFVWESMHARVGVVIPDLKPLPEVLAATLGVHIVLAPKPADDGSAQQPKADGSAQKAALKRPTQKPLVSGATQKPVMVRRVQKPTVKGSAPKPTTFNGTAQKTTVNTIAKNQPSSHTDDSFEDFVTVDIHGDAVETPSEDDLALAAAVIIDEAEIIALEDTEGSFVKGNSHARMLLRLHRILAEADDQATGWPAQAIADALEVPCAGAVDGRTQRTFWARQVLGARMNHGRRSESFEGFVLANKELANEELWRAYYSRAVWEGEQSKRMAETRRALGHAGTRPPVNAYVALTICRIRLTSARVPGDQLSLRGFCLCSLFLCLCVSACKSGFGLSVRESCWPVHSTLPSITTRKPATLTHLTTSQPHLTLRHHPGPPPPPPPIQPVCVNVMGSSSTSEETQQQQQQQQVARDAELIFHYHQLHHTPQPSSVIFCLCSLDLRVAQRAAQLWLDGFAPTLVFSGASGKLTRGLFGGLPEAEAFAAVARRMGVPEQNIVVEPRATNTGENVRFTHALLKERGVPADSFILVQKPYMERRTWATFRKQWPGAEGVRMSVTSPRFAAFEDYPDEENPRDLVINVMVGDLIRIRDYPARGFQVEQEIPPEVWAAMGRLVAAGYNDHLPDGFKLDN</sequence>
<dbReference type="InterPro" id="IPR006689">
    <property type="entry name" value="Small_GTPase_ARF/SAR"/>
</dbReference>
<keyword evidence="1 3" id="KW-0547">Nucleotide-binding</keyword>
<reference evidence="7 8" key="1">
    <citation type="journal article" date="2016" name="Front. Microbiol.">
        <title>Genome and transcriptome sequences reveal the specific parasitism of the nematophagous Purpureocillium lilacinum 36-1.</title>
        <authorList>
            <person name="Xie J."/>
            <person name="Li S."/>
            <person name="Mo C."/>
            <person name="Xiao X."/>
            <person name="Peng D."/>
            <person name="Wang G."/>
            <person name="Xiao Y."/>
        </authorList>
    </citation>
    <scope>NUCLEOTIDE SEQUENCE [LARGE SCALE GENOMIC DNA]</scope>
    <source>
        <strain evidence="7 8">36-1</strain>
    </source>
</reference>
<evidence type="ECO:0000313" key="7">
    <source>
        <dbReference type="EMBL" id="PWI75031.1"/>
    </source>
</evidence>
<keyword evidence="4" id="KW-0479">Metal-binding</keyword>
<dbReference type="Gene3D" id="3.40.50.620">
    <property type="entry name" value="HUPs"/>
    <property type="match status" value="1"/>
</dbReference>
<feature type="binding site" evidence="3">
    <location>
        <position position="78"/>
    </location>
    <ligand>
        <name>GTP</name>
        <dbReference type="ChEBI" id="CHEBI:37565"/>
    </ligand>
</feature>
<dbReference type="Proteomes" id="UP000245956">
    <property type="component" value="Unassembled WGS sequence"/>
</dbReference>
<feature type="binding site" evidence="3">
    <location>
        <begin position="135"/>
        <end position="138"/>
    </location>
    <ligand>
        <name>GTP</name>
        <dbReference type="ChEBI" id="CHEBI:37565"/>
    </ligand>
</feature>
<dbReference type="GO" id="GO:0046872">
    <property type="term" value="F:metal ion binding"/>
    <property type="evidence" value="ECO:0007669"/>
    <property type="project" value="UniProtKB-KW"/>
</dbReference>
<dbReference type="InterPro" id="IPR014729">
    <property type="entry name" value="Rossmann-like_a/b/a_fold"/>
</dbReference>
<feature type="binding site" evidence="3">
    <location>
        <begin position="31"/>
        <end position="38"/>
    </location>
    <ligand>
        <name>GTP</name>
        <dbReference type="ChEBI" id="CHEBI:37565"/>
    </ligand>
</feature>
<feature type="binding site" evidence="4">
    <location>
        <position position="55"/>
    </location>
    <ligand>
        <name>Mg(2+)</name>
        <dbReference type="ChEBI" id="CHEBI:18420"/>
    </ligand>
</feature>
<dbReference type="GO" id="GO:0005886">
    <property type="term" value="C:plasma membrane"/>
    <property type="evidence" value="ECO:0007669"/>
    <property type="project" value="TreeGrafter"/>
</dbReference>
<evidence type="ECO:0000313" key="8">
    <source>
        <dbReference type="Proteomes" id="UP000245956"/>
    </source>
</evidence>
<dbReference type="Pfam" id="PF00025">
    <property type="entry name" value="Arf"/>
    <property type="match status" value="1"/>
</dbReference>
<feature type="domain" description="DUF218" evidence="6">
    <location>
        <begin position="963"/>
        <end position="1071"/>
    </location>
</feature>
<evidence type="ECO:0000256" key="1">
    <source>
        <dbReference type="ARBA" id="ARBA00022741"/>
    </source>
</evidence>
<evidence type="ECO:0000256" key="2">
    <source>
        <dbReference type="ARBA" id="ARBA00023134"/>
    </source>
</evidence>
<dbReference type="InterPro" id="IPR003848">
    <property type="entry name" value="DUF218"/>
</dbReference>
<keyword evidence="2 3" id="KW-0342">GTP-binding</keyword>
<dbReference type="Gene3D" id="3.40.50.300">
    <property type="entry name" value="P-loop containing nucleotide triphosphate hydrolases"/>
    <property type="match status" value="1"/>
</dbReference>
<dbReference type="InterPro" id="IPR027417">
    <property type="entry name" value="P-loop_NTPase"/>
</dbReference>
<dbReference type="PROSITE" id="PS51417">
    <property type="entry name" value="ARF"/>
    <property type="match status" value="1"/>
</dbReference>
<evidence type="ECO:0000256" key="4">
    <source>
        <dbReference type="PIRSR" id="PIRSR606689-2"/>
    </source>
</evidence>
<feature type="region of interest" description="Disordered" evidence="5">
    <location>
        <begin position="562"/>
        <end position="592"/>
    </location>
</feature>
<organism evidence="7 8">
    <name type="scientific">Purpureocillium lilacinum</name>
    <name type="common">Paecilomyces lilacinus</name>
    <dbReference type="NCBI Taxonomy" id="33203"/>
    <lineage>
        <taxon>Eukaryota</taxon>
        <taxon>Fungi</taxon>
        <taxon>Dikarya</taxon>
        <taxon>Ascomycota</taxon>
        <taxon>Pezizomycotina</taxon>
        <taxon>Sordariomycetes</taxon>
        <taxon>Hypocreomycetidae</taxon>
        <taxon>Hypocreales</taxon>
        <taxon>Ophiocordycipitaceae</taxon>
        <taxon>Purpureocillium</taxon>
    </lineage>
</organism>
<dbReference type="Pfam" id="PF02698">
    <property type="entry name" value="DUF218"/>
    <property type="match status" value="1"/>
</dbReference>
<dbReference type="CDD" id="cd06259">
    <property type="entry name" value="YdcF-like"/>
    <property type="match status" value="1"/>
</dbReference>
<protein>
    <submittedName>
        <fullName evidence="7">ARF-like GTPase ARLP2, atypical</fullName>
    </submittedName>
</protein>
<dbReference type="InterPro" id="IPR051599">
    <property type="entry name" value="Cell_Envelope_Assoc"/>
</dbReference>
<dbReference type="GO" id="GO:0005525">
    <property type="term" value="F:GTP binding"/>
    <property type="evidence" value="ECO:0007669"/>
    <property type="project" value="UniProtKB-KW"/>
</dbReference>
<dbReference type="PANTHER" id="PTHR30336:SF20">
    <property type="entry name" value="DUF218 DOMAIN-CONTAINING PROTEIN"/>
    <property type="match status" value="1"/>
</dbReference>
<comment type="caution">
    <text evidence="7">The sequence shown here is derived from an EMBL/GenBank/DDBJ whole genome shotgun (WGS) entry which is preliminary data.</text>
</comment>
<gene>
    <name evidence="7" type="ORF">PCL_05689</name>
</gene>
<dbReference type="EMBL" id="LCWV01000002">
    <property type="protein sequence ID" value="PWI75031.1"/>
    <property type="molecule type" value="Genomic_DNA"/>
</dbReference>
<feature type="binding site" evidence="4">
    <location>
        <position position="38"/>
    </location>
    <ligand>
        <name>Mg(2+)</name>
        <dbReference type="ChEBI" id="CHEBI:18420"/>
    </ligand>
</feature>
<keyword evidence="4" id="KW-0460">Magnesium</keyword>
<dbReference type="SUPFAM" id="SSF52540">
    <property type="entry name" value="P-loop containing nucleoside triphosphate hydrolases"/>
    <property type="match status" value="1"/>
</dbReference>
<proteinExistence type="predicted"/>
<dbReference type="PANTHER" id="PTHR30336">
    <property type="entry name" value="INNER MEMBRANE PROTEIN, PROBABLE PERMEASE"/>
    <property type="match status" value="1"/>
</dbReference>
<dbReference type="GO" id="GO:0003924">
    <property type="term" value="F:GTPase activity"/>
    <property type="evidence" value="ECO:0007669"/>
    <property type="project" value="InterPro"/>
</dbReference>
<name>A0A2U3EKK0_PURLI</name>
<evidence type="ECO:0000256" key="3">
    <source>
        <dbReference type="PIRSR" id="PIRSR606689-1"/>
    </source>
</evidence>
<dbReference type="SMART" id="SM00177">
    <property type="entry name" value="ARF"/>
    <property type="match status" value="1"/>
</dbReference>
<evidence type="ECO:0000259" key="6">
    <source>
        <dbReference type="Pfam" id="PF02698"/>
    </source>
</evidence>
<evidence type="ECO:0000256" key="5">
    <source>
        <dbReference type="SAM" id="MobiDB-lite"/>
    </source>
</evidence>